<organism evidence="2 3">
    <name type="scientific">Kwoniella mangroviensis CBS 10435</name>
    <dbReference type="NCBI Taxonomy" id="1331196"/>
    <lineage>
        <taxon>Eukaryota</taxon>
        <taxon>Fungi</taxon>
        <taxon>Dikarya</taxon>
        <taxon>Basidiomycota</taxon>
        <taxon>Agaricomycotina</taxon>
        <taxon>Tremellomycetes</taxon>
        <taxon>Tremellales</taxon>
        <taxon>Cryptococcaceae</taxon>
        <taxon>Kwoniella</taxon>
    </lineage>
</organism>
<dbReference type="AlphaFoldDB" id="A0A1B9IYR9"/>
<feature type="compositionally biased region" description="Basic and acidic residues" evidence="1">
    <location>
        <begin position="207"/>
        <end position="221"/>
    </location>
</feature>
<evidence type="ECO:0000256" key="1">
    <source>
        <dbReference type="SAM" id="MobiDB-lite"/>
    </source>
</evidence>
<dbReference type="Proteomes" id="UP000092583">
    <property type="component" value="Unassembled WGS sequence"/>
</dbReference>
<keyword evidence="3" id="KW-1185">Reference proteome</keyword>
<sequence length="245" mass="27803">MSSKEEREMKPPVHKRLRLHETHRDPCGDVILVSNDQVEFRASSFQLSKISKFFADAFSLPSPPEVDKCREPIHLDYIGDVIATFLDLVLTPTHIQSAFIESYGKKPAVLGPLLNLVEFALCQDETISKIRQTLKSACLAYPLEILLLASQREDASLARTALENVWRIMPVHYTHSSRWRAIRPTLATDSVQNVRQSQRGQLFRLETDQRTLRSEKTHEAQDSNGRTNSGVGMSKEMNMGKVKVM</sequence>
<evidence type="ECO:0000313" key="3">
    <source>
        <dbReference type="Proteomes" id="UP000092583"/>
    </source>
</evidence>
<reference evidence="3" key="2">
    <citation type="submission" date="2013-12" db="EMBL/GenBank/DDBJ databases">
        <title>Evolution of pathogenesis and genome organization in the Tremellales.</title>
        <authorList>
            <person name="Cuomo C."/>
            <person name="Litvintseva A."/>
            <person name="Heitman J."/>
            <person name="Chen Y."/>
            <person name="Sun S."/>
            <person name="Springer D."/>
            <person name="Dromer F."/>
            <person name="Young S."/>
            <person name="Zeng Q."/>
            <person name="Chapman S."/>
            <person name="Gujja S."/>
            <person name="Saif S."/>
            <person name="Birren B."/>
        </authorList>
    </citation>
    <scope>NUCLEOTIDE SEQUENCE [LARGE SCALE GENOMIC DNA]</scope>
    <source>
        <strain evidence="3">CBS 10435</strain>
    </source>
</reference>
<evidence type="ECO:0008006" key="4">
    <source>
        <dbReference type="Google" id="ProtNLM"/>
    </source>
</evidence>
<gene>
    <name evidence="2" type="ORF">L486_00315</name>
</gene>
<evidence type="ECO:0000313" key="2">
    <source>
        <dbReference type="EMBL" id="OCF60679.1"/>
    </source>
</evidence>
<reference evidence="2 3" key="1">
    <citation type="submission" date="2013-07" db="EMBL/GenBank/DDBJ databases">
        <title>The Genome Sequence of Kwoniella mangroviensis CBS10435.</title>
        <authorList>
            <consortium name="The Broad Institute Genome Sequencing Platform"/>
            <person name="Cuomo C."/>
            <person name="Litvintseva A."/>
            <person name="Chen Y."/>
            <person name="Heitman J."/>
            <person name="Sun S."/>
            <person name="Springer D."/>
            <person name="Dromer F."/>
            <person name="Young S.K."/>
            <person name="Zeng Q."/>
            <person name="Gargeya S."/>
            <person name="Fitzgerald M."/>
            <person name="Abouelleil A."/>
            <person name="Alvarado L."/>
            <person name="Berlin A.M."/>
            <person name="Chapman S.B."/>
            <person name="Dewar J."/>
            <person name="Goldberg J."/>
            <person name="Griggs A."/>
            <person name="Gujja S."/>
            <person name="Hansen M."/>
            <person name="Howarth C."/>
            <person name="Imamovic A."/>
            <person name="Larimer J."/>
            <person name="McCowan C."/>
            <person name="Murphy C."/>
            <person name="Pearson M."/>
            <person name="Priest M."/>
            <person name="Roberts A."/>
            <person name="Saif S."/>
            <person name="Shea T."/>
            <person name="Sykes S."/>
            <person name="Wortman J."/>
            <person name="Nusbaum C."/>
            <person name="Birren B."/>
        </authorList>
    </citation>
    <scope>NUCLEOTIDE SEQUENCE [LARGE SCALE GENOMIC DNA]</scope>
    <source>
        <strain evidence="2 3">CBS 10435</strain>
    </source>
</reference>
<accession>A0A1B9IYR9</accession>
<protein>
    <recommendedName>
        <fullName evidence="4">BTB domain-containing protein</fullName>
    </recommendedName>
</protein>
<feature type="region of interest" description="Disordered" evidence="1">
    <location>
        <begin position="207"/>
        <end position="245"/>
    </location>
</feature>
<name>A0A1B9IYR9_9TREE</name>
<proteinExistence type="predicted"/>
<dbReference type="OrthoDB" id="2564814at2759"/>
<dbReference type="EMBL" id="KI669459">
    <property type="protein sequence ID" value="OCF60679.1"/>
    <property type="molecule type" value="Genomic_DNA"/>
</dbReference>
<feature type="compositionally biased region" description="Polar residues" evidence="1">
    <location>
        <begin position="222"/>
        <end position="231"/>
    </location>
</feature>